<dbReference type="EMBL" id="JBHLXE010000027">
    <property type="protein sequence ID" value="MFC0179095.1"/>
    <property type="molecule type" value="Genomic_DNA"/>
</dbReference>
<organism evidence="1 2">
    <name type="scientific">Thorsellia kenyensis</name>
    <dbReference type="NCBI Taxonomy" id="1549888"/>
    <lineage>
        <taxon>Bacteria</taxon>
        <taxon>Pseudomonadati</taxon>
        <taxon>Pseudomonadota</taxon>
        <taxon>Gammaproteobacteria</taxon>
        <taxon>Enterobacterales</taxon>
        <taxon>Thorselliaceae</taxon>
        <taxon>Thorsellia</taxon>
    </lineage>
</organism>
<name>A0ABV6CAH9_9GAMM</name>
<gene>
    <name evidence="1" type="ORF">ACFFIT_03120</name>
</gene>
<evidence type="ECO:0000313" key="1">
    <source>
        <dbReference type="EMBL" id="MFC0179095.1"/>
    </source>
</evidence>
<protein>
    <submittedName>
        <fullName evidence="1">Uncharacterized protein</fullName>
    </submittedName>
</protein>
<keyword evidence="2" id="KW-1185">Reference proteome</keyword>
<comment type="caution">
    <text evidence="1">The sequence shown here is derived from an EMBL/GenBank/DDBJ whole genome shotgun (WGS) entry which is preliminary data.</text>
</comment>
<reference evidence="1 2" key="1">
    <citation type="submission" date="2024-09" db="EMBL/GenBank/DDBJ databases">
        <authorList>
            <person name="Sun Q."/>
            <person name="Mori K."/>
        </authorList>
    </citation>
    <scope>NUCLEOTIDE SEQUENCE [LARGE SCALE GENOMIC DNA]</scope>
    <source>
        <strain evidence="1 2">CCM 8545</strain>
    </source>
</reference>
<dbReference type="RefSeq" id="WP_385876187.1">
    <property type="nucleotide sequence ID" value="NZ_JBHLXE010000027.1"/>
</dbReference>
<accession>A0ABV6CAH9</accession>
<sequence>MKFDSGLVISGKTDKLGRTKMAYTPQEENIALTRPENPPLKKEQYYRASDNQQVERVMEFKE</sequence>
<proteinExistence type="predicted"/>
<dbReference type="Proteomes" id="UP001589758">
    <property type="component" value="Unassembled WGS sequence"/>
</dbReference>
<evidence type="ECO:0000313" key="2">
    <source>
        <dbReference type="Proteomes" id="UP001589758"/>
    </source>
</evidence>